<dbReference type="GO" id="GO:0005794">
    <property type="term" value="C:Golgi apparatus"/>
    <property type="evidence" value="ECO:0007669"/>
    <property type="project" value="TreeGrafter"/>
</dbReference>
<dbReference type="Pfam" id="PF00651">
    <property type="entry name" value="BTB"/>
    <property type="match status" value="1"/>
</dbReference>
<dbReference type="Gene3D" id="3.30.710.10">
    <property type="entry name" value="Potassium Channel Kv1.1, Chain A"/>
    <property type="match status" value="1"/>
</dbReference>
<dbReference type="InterPro" id="IPR000210">
    <property type="entry name" value="BTB/POZ_dom"/>
</dbReference>
<organism evidence="5 6">
    <name type="scientific">Triparma columacea</name>
    <dbReference type="NCBI Taxonomy" id="722753"/>
    <lineage>
        <taxon>Eukaryota</taxon>
        <taxon>Sar</taxon>
        <taxon>Stramenopiles</taxon>
        <taxon>Ochrophyta</taxon>
        <taxon>Bolidophyceae</taxon>
        <taxon>Parmales</taxon>
        <taxon>Triparmaceae</taxon>
        <taxon>Triparma</taxon>
    </lineage>
</organism>
<evidence type="ECO:0000259" key="4">
    <source>
        <dbReference type="PROSITE" id="PS50097"/>
    </source>
</evidence>
<evidence type="ECO:0000313" key="6">
    <source>
        <dbReference type="Proteomes" id="UP001165065"/>
    </source>
</evidence>
<comment type="caution">
    <text evidence="5">The sequence shown here is derived from an EMBL/GenBank/DDBJ whole genome shotgun (WGS) entry which is preliminary data.</text>
</comment>
<dbReference type="EMBL" id="BRYA01000191">
    <property type="protein sequence ID" value="GMI43328.1"/>
    <property type="molecule type" value="Genomic_DNA"/>
</dbReference>
<feature type="compositionally biased region" description="Gly residues" evidence="3">
    <location>
        <begin position="87"/>
        <end position="99"/>
    </location>
</feature>
<sequence length="650" mass="70497">MFGGYSGTIRVSDLHIYSFAHETWTEVTRQSPTAPWPGARENNGVLTCEGSKVYVFGGYNGSRWLNDLWCFDSKTMGWTCLDEGDGGGGGGGDGVGEGAGMEQDGGEDDMRDGPSVRTPQVMGSGRQGNNNPKPSCRFGYVSAVIDGGYWLLGGYDGDRWLNDFWRYDLSSSGGSWVQITGVSEKDGSPPPCLLGSGYDIDTRECPSIRSCPCWCVVDFHPLQPIKAGGGPGEGGAEEKCILIMGGYDGVNRMNDFYVYGFRSQAWSLMPCRSRQRPSPRYFHSCVHVPGVGGGRGKVWLLSGYDGNTRLRDVWVYDLELYTWTEVIVTLPGGEDSRSAGGGGVRSSRDFGGGRRRRVDDEEGGGEGGMDEGWEEEGGAGGGEEGRGGEGDYAQPCGRSSLIAEYYRGYIFMFGGYNGNIVLSDFYRLPVASGSDEFQVVRGDYRTLMEDGIKDPMDMEGSGDVIFKVGPSGRMVRANRGILKARSSYFRQMFNSGMIESSSGTPHNPVAIADVNYNVFLVILEYLYTGTVKEGVGGDCVVEVLIVSERYMLDGLKVICEDAIRRGIDVESVSGLLITSARHNALVLKKISLDFVLENFERVKMSEGFKELVKEPELLMEILMKTTSGGMGGMMMGGVGGGEGEGRRAFI</sequence>
<feature type="domain" description="BTB" evidence="4">
    <location>
        <begin position="462"/>
        <end position="535"/>
    </location>
</feature>
<keyword evidence="2" id="KW-0677">Repeat</keyword>
<keyword evidence="1" id="KW-0880">Kelch repeat</keyword>
<feature type="region of interest" description="Disordered" evidence="3">
    <location>
        <begin position="87"/>
        <end position="133"/>
    </location>
</feature>
<dbReference type="InterPro" id="IPR015915">
    <property type="entry name" value="Kelch-typ_b-propeller"/>
</dbReference>
<proteinExistence type="predicted"/>
<dbReference type="InterPro" id="IPR051568">
    <property type="entry name" value="LZTR1/Attractin"/>
</dbReference>
<dbReference type="PANTHER" id="PTHR46376:SF1">
    <property type="entry name" value="LEUCINE-ZIPPER-LIKE TRANSCRIPTIONAL REGULATOR 1"/>
    <property type="match status" value="1"/>
</dbReference>
<dbReference type="AlphaFoldDB" id="A0A9W7GEK3"/>
<keyword evidence="6" id="KW-1185">Reference proteome</keyword>
<evidence type="ECO:0000256" key="3">
    <source>
        <dbReference type="SAM" id="MobiDB-lite"/>
    </source>
</evidence>
<evidence type="ECO:0000256" key="1">
    <source>
        <dbReference type="ARBA" id="ARBA00022441"/>
    </source>
</evidence>
<gene>
    <name evidence="5" type="ORF">TrCOL_g6054</name>
</gene>
<name>A0A9W7GEK3_9STRA</name>
<dbReference type="PROSITE" id="PS50097">
    <property type="entry name" value="BTB"/>
    <property type="match status" value="1"/>
</dbReference>
<evidence type="ECO:0000256" key="2">
    <source>
        <dbReference type="ARBA" id="ARBA00022737"/>
    </source>
</evidence>
<dbReference type="SUPFAM" id="SSF54695">
    <property type="entry name" value="POZ domain"/>
    <property type="match status" value="1"/>
</dbReference>
<dbReference type="Gene3D" id="1.25.40.420">
    <property type="match status" value="1"/>
</dbReference>
<dbReference type="Pfam" id="PF24681">
    <property type="entry name" value="Kelch_KLHDC2_KLHL20_DRC7"/>
    <property type="match status" value="2"/>
</dbReference>
<dbReference type="Proteomes" id="UP001165065">
    <property type="component" value="Unassembled WGS sequence"/>
</dbReference>
<feature type="region of interest" description="Disordered" evidence="3">
    <location>
        <begin position="332"/>
        <end position="392"/>
    </location>
</feature>
<dbReference type="InterPro" id="IPR011333">
    <property type="entry name" value="SKP1/BTB/POZ_sf"/>
</dbReference>
<dbReference type="PANTHER" id="PTHR46376">
    <property type="entry name" value="LEUCINE-ZIPPER-LIKE TRANSCRIPTIONAL REGULATOR 1"/>
    <property type="match status" value="1"/>
</dbReference>
<dbReference type="SUPFAM" id="SSF117281">
    <property type="entry name" value="Kelch motif"/>
    <property type="match status" value="1"/>
</dbReference>
<dbReference type="OrthoDB" id="10251809at2759"/>
<dbReference type="SMART" id="SM00225">
    <property type="entry name" value="BTB"/>
    <property type="match status" value="1"/>
</dbReference>
<protein>
    <recommendedName>
        <fullName evidence="4">BTB domain-containing protein</fullName>
    </recommendedName>
</protein>
<accession>A0A9W7GEK3</accession>
<dbReference type="Gene3D" id="2.120.10.80">
    <property type="entry name" value="Kelch-type beta propeller"/>
    <property type="match status" value="2"/>
</dbReference>
<evidence type="ECO:0000313" key="5">
    <source>
        <dbReference type="EMBL" id="GMI43328.1"/>
    </source>
</evidence>
<feature type="compositionally biased region" description="Acidic residues" evidence="3">
    <location>
        <begin position="360"/>
        <end position="377"/>
    </location>
</feature>
<reference evidence="6" key="1">
    <citation type="journal article" date="2023" name="Commun. Biol.">
        <title>Genome analysis of Parmales, the sister group of diatoms, reveals the evolutionary specialization of diatoms from phago-mixotrophs to photoautotrophs.</title>
        <authorList>
            <person name="Ban H."/>
            <person name="Sato S."/>
            <person name="Yoshikawa S."/>
            <person name="Yamada K."/>
            <person name="Nakamura Y."/>
            <person name="Ichinomiya M."/>
            <person name="Sato N."/>
            <person name="Blanc-Mathieu R."/>
            <person name="Endo H."/>
            <person name="Kuwata A."/>
            <person name="Ogata H."/>
        </authorList>
    </citation>
    <scope>NUCLEOTIDE SEQUENCE [LARGE SCALE GENOMIC DNA]</scope>
</reference>